<dbReference type="SUPFAM" id="SSF50494">
    <property type="entry name" value="Trypsin-like serine proteases"/>
    <property type="match status" value="1"/>
</dbReference>
<dbReference type="GO" id="GO:0006508">
    <property type="term" value="P:proteolysis"/>
    <property type="evidence" value="ECO:0007669"/>
    <property type="project" value="InterPro"/>
</dbReference>
<dbReference type="Pfam" id="PF00089">
    <property type="entry name" value="Trypsin"/>
    <property type="match status" value="1"/>
</dbReference>
<gene>
    <name evidence="4" type="ORF">OTU49_010235</name>
</gene>
<organism evidence="4 5">
    <name type="scientific">Cherax quadricarinatus</name>
    <name type="common">Australian red claw crayfish</name>
    <dbReference type="NCBI Taxonomy" id="27406"/>
    <lineage>
        <taxon>Eukaryota</taxon>
        <taxon>Metazoa</taxon>
        <taxon>Ecdysozoa</taxon>
        <taxon>Arthropoda</taxon>
        <taxon>Crustacea</taxon>
        <taxon>Multicrustacea</taxon>
        <taxon>Malacostraca</taxon>
        <taxon>Eumalacostraca</taxon>
        <taxon>Eucarida</taxon>
        <taxon>Decapoda</taxon>
        <taxon>Pleocyemata</taxon>
        <taxon>Astacidea</taxon>
        <taxon>Parastacoidea</taxon>
        <taxon>Parastacidae</taxon>
        <taxon>Cherax</taxon>
    </lineage>
</organism>
<dbReference type="FunFam" id="2.40.10.10:FF:000068">
    <property type="entry name" value="transmembrane protease serine 2"/>
    <property type="match status" value="1"/>
</dbReference>
<reference evidence="4 5" key="1">
    <citation type="journal article" date="2024" name="BMC Genomics">
        <title>Genome assembly of redclaw crayfish (Cherax quadricarinatus) provides insights into its immune adaptation and hypoxia tolerance.</title>
        <authorList>
            <person name="Liu Z."/>
            <person name="Zheng J."/>
            <person name="Li H."/>
            <person name="Fang K."/>
            <person name="Wang S."/>
            <person name="He J."/>
            <person name="Zhou D."/>
            <person name="Weng S."/>
            <person name="Chi M."/>
            <person name="Gu Z."/>
            <person name="He J."/>
            <person name="Li F."/>
            <person name="Wang M."/>
        </authorList>
    </citation>
    <scope>NUCLEOTIDE SEQUENCE [LARGE SCALE GENOMIC DNA]</scope>
    <source>
        <strain evidence="4">ZL_2023a</strain>
    </source>
</reference>
<sequence length="196" mass="22466">MGWQTTLRMTHNVGLVMVLVVLVAAVYTHEVDARSSLCIKPKMDCDPALMPELYLSDTIINGQVAEPGSTPWLISLQDTQYDRPVHFCGATLLNHFWVLTTASCVVSYWDGFDIIQVVAGEYDLDKEEGWEQVRRVWKIEVHPKYKDLTRDFDVALIMMNFPVFFNERINPLPLPTNRPLLCQQGITFYEYSYGNG</sequence>
<dbReference type="GO" id="GO:0004252">
    <property type="term" value="F:serine-type endopeptidase activity"/>
    <property type="evidence" value="ECO:0007669"/>
    <property type="project" value="InterPro"/>
</dbReference>
<proteinExistence type="predicted"/>
<protein>
    <recommendedName>
        <fullName evidence="3">Peptidase S1 domain-containing protein</fullName>
    </recommendedName>
</protein>
<keyword evidence="2" id="KW-0732">Signal</keyword>
<comment type="caution">
    <text evidence="4">The sequence shown here is derived from an EMBL/GenBank/DDBJ whole genome shotgun (WGS) entry which is preliminary data.</text>
</comment>
<evidence type="ECO:0000313" key="5">
    <source>
        <dbReference type="Proteomes" id="UP001445076"/>
    </source>
</evidence>
<keyword evidence="1" id="KW-1015">Disulfide bond</keyword>
<evidence type="ECO:0000256" key="2">
    <source>
        <dbReference type="SAM" id="SignalP"/>
    </source>
</evidence>
<dbReference type="InterPro" id="IPR043504">
    <property type="entry name" value="Peptidase_S1_PA_chymotrypsin"/>
</dbReference>
<dbReference type="InterPro" id="IPR009003">
    <property type="entry name" value="Peptidase_S1_PA"/>
</dbReference>
<reference evidence="4" key="2">
    <citation type="submission" date="2024-01" db="EMBL/GenBank/DDBJ databases">
        <authorList>
            <person name="He J."/>
            <person name="Wang M."/>
            <person name="Zheng J."/>
            <person name="Liu Z."/>
        </authorList>
    </citation>
    <scope>NUCLEOTIDE SEQUENCE</scope>
    <source>
        <strain evidence="4">ZL_2023a</strain>
        <tissue evidence="4">Muscle</tissue>
    </source>
</reference>
<dbReference type="PANTHER" id="PTHR24252:SF7">
    <property type="entry name" value="HYALIN"/>
    <property type="match status" value="1"/>
</dbReference>
<dbReference type="AlphaFoldDB" id="A0AAW0W8H2"/>
<evidence type="ECO:0000313" key="4">
    <source>
        <dbReference type="EMBL" id="KAK8726373.1"/>
    </source>
</evidence>
<feature type="signal peptide" evidence="2">
    <location>
        <begin position="1"/>
        <end position="33"/>
    </location>
</feature>
<feature type="chain" id="PRO_5044717310" description="Peptidase S1 domain-containing protein" evidence="2">
    <location>
        <begin position="34"/>
        <end position="196"/>
    </location>
</feature>
<keyword evidence="5" id="KW-1185">Reference proteome</keyword>
<evidence type="ECO:0000259" key="3">
    <source>
        <dbReference type="PROSITE" id="PS50240"/>
    </source>
</evidence>
<dbReference type="Proteomes" id="UP001445076">
    <property type="component" value="Unassembled WGS sequence"/>
</dbReference>
<name>A0AAW0W8H2_CHEQU</name>
<accession>A0AAW0W8H2</accession>
<feature type="domain" description="Peptidase S1" evidence="3">
    <location>
        <begin position="59"/>
        <end position="196"/>
    </location>
</feature>
<dbReference type="EMBL" id="JARKIK010000079">
    <property type="protein sequence ID" value="KAK8726374.1"/>
    <property type="molecule type" value="Genomic_DNA"/>
</dbReference>
<dbReference type="SMART" id="SM00020">
    <property type="entry name" value="Tryp_SPc"/>
    <property type="match status" value="1"/>
</dbReference>
<dbReference type="EMBL" id="JARKIK010000079">
    <property type="protein sequence ID" value="KAK8726373.1"/>
    <property type="molecule type" value="Genomic_DNA"/>
</dbReference>
<evidence type="ECO:0000256" key="1">
    <source>
        <dbReference type="ARBA" id="ARBA00023157"/>
    </source>
</evidence>
<dbReference type="Gene3D" id="2.40.10.10">
    <property type="entry name" value="Trypsin-like serine proteases"/>
    <property type="match status" value="1"/>
</dbReference>
<dbReference type="PANTHER" id="PTHR24252">
    <property type="entry name" value="ACROSIN-RELATED"/>
    <property type="match status" value="1"/>
</dbReference>
<dbReference type="PROSITE" id="PS50240">
    <property type="entry name" value="TRYPSIN_DOM"/>
    <property type="match status" value="1"/>
</dbReference>
<dbReference type="InterPro" id="IPR001254">
    <property type="entry name" value="Trypsin_dom"/>
</dbReference>